<comment type="caution">
    <text evidence="1">The sequence shown here is derived from an EMBL/GenBank/DDBJ whole genome shotgun (WGS) entry which is preliminary data.</text>
</comment>
<dbReference type="AlphaFoldDB" id="C0FNL7"/>
<sequence length="58" mass="6757">MGSYQILGRFAKMQNAYNIRILRPARQPVFFYFTVATFLTKKNAVRIMTIGGECNVYF</sequence>
<reference evidence="1 2" key="1">
    <citation type="submission" date="2009-02" db="EMBL/GenBank/DDBJ databases">
        <authorList>
            <person name="Fulton L."/>
            <person name="Clifton S."/>
            <person name="Fulton B."/>
            <person name="Xu J."/>
            <person name="Minx P."/>
            <person name="Pepin K.H."/>
            <person name="Johnson M."/>
            <person name="Bhonagiri V."/>
            <person name="Nash W.E."/>
            <person name="Mardis E.R."/>
            <person name="Wilson R.K."/>
        </authorList>
    </citation>
    <scope>NUCLEOTIDE SEQUENCE [LARGE SCALE GENOMIC DNA]</scope>
    <source>
        <strain evidence="1 2">DSM 16841</strain>
    </source>
</reference>
<reference evidence="1 2" key="2">
    <citation type="submission" date="2009-03" db="EMBL/GenBank/DDBJ databases">
        <title>Draft genome sequence of Roseburia inulinivorans (DSM 16841).</title>
        <authorList>
            <person name="Sudarsanam P."/>
            <person name="Ley R."/>
            <person name="Guruge J."/>
            <person name="Turnbaugh P.J."/>
            <person name="Mahowald M."/>
            <person name="Liep D."/>
            <person name="Gordon J."/>
        </authorList>
    </citation>
    <scope>NUCLEOTIDE SEQUENCE [LARGE SCALE GENOMIC DNA]</scope>
    <source>
        <strain evidence="1 2">DSM 16841</strain>
    </source>
</reference>
<evidence type="ECO:0000313" key="1">
    <source>
        <dbReference type="EMBL" id="EEG95792.1"/>
    </source>
</evidence>
<accession>C0FNL7</accession>
<evidence type="ECO:0000313" key="2">
    <source>
        <dbReference type="Proteomes" id="UP000003561"/>
    </source>
</evidence>
<organism evidence="1 2">
    <name type="scientific">Roseburia inulinivorans DSM 16841</name>
    <dbReference type="NCBI Taxonomy" id="622312"/>
    <lineage>
        <taxon>Bacteria</taxon>
        <taxon>Bacillati</taxon>
        <taxon>Bacillota</taxon>
        <taxon>Clostridia</taxon>
        <taxon>Lachnospirales</taxon>
        <taxon>Lachnospiraceae</taxon>
        <taxon>Roseburia</taxon>
    </lineage>
</organism>
<name>C0FNL7_9FIRM</name>
<proteinExistence type="predicted"/>
<protein>
    <submittedName>
        <fullName evidence="1">Uncharacterized protein</fullName>
    </submittedName>
</protein>
<gene>
    <name evidence="1" type="ORF">ROSEINA2194_00316</name>
</gene>
<dbReference type="Proteomes" id="UP000003561">
    <property type="component" value="Unassembled WGS sequence"/>
</dbReference>
<dbReference type="EMBL" id="ACFY01000017">
    <property type="protein sequence ID" value="EEG95792.1"/>
    <property type="molecule type" value="Genomic_DNA"/>
</dbReference>